<proteinExistence type="predicted"/>
<comment type="caution">
    <text evidence="1">The sequence shown here is derived from an EMBL/GenBank/DDBJ whole genome shotgun (WGS) entry which is preliminary data.</text>
</comment>
<name>A0ACB9DKG4_ARCLA</name>
<evidence type="ECO:0000313" key="1">
    <source>
        <dbReference type="EMBL" id="KAI3746853.1"/>
    </source>
</evidence>
<reference evidence="2" key="1">
    <citation type="journal article" date="2022" name="Mol. Ecol. Resour.">
        <title>The genomes of chicory, endive, great burdock and yacon provide insights into Asteraceae palaeo-polyploidization history and plant inulin production.</title>
        <authorList>
            <person name="Fan W."/>
            <person name="Wang S."/>
            <person name="Wang H."/>
            <person name="Wang A."/>
            <person name="Jiang F."/>
            <person name="Liu H."/>
            <person name="Zhao H."/>
            <person name="Xu D."/>
            <person name="Zhang Y."/>
        </authorList>
    </citation>
    <scope>NUCLEOTIDE SEQUENCE [LARGE SCALE GENOMIC DNA]</scope>
    <source>
        <strain evidence="2">cv. Niubang</strain>
    </source>
</reference>
<reference evidence="1 2" key="2">
    <citation type="journal article" date="2022" name="Mol. Ecol. Resour.">
        <title>The genomes of chicory, endive, great burdock and yacon provide insights into Asteraceae paleo-polyploidization history and plant inulin production.</title>
        <authorList>
            <person name="Fan W."/>
            <person name="Wang S."/>
            <person name="Wang H."/>
            <person name="Wang A."/>
            <person name="Jiang F."/>
            <person name="Liu H."/>
            <person name="Zhao H."/>
            <person name="Xu D."/>
            <person name="Zhang Y."/>
        </authorList>
    </citation>
    <scope>NUCLEOTIDE SEQUENCE [LARGE SCALE GENOMIC DNA]</scope>
    <source>
        <strain evidence="2">cv. Niubang</strain>
    </source>
</reference>
<accession>A0ACB9DKG4</accession>
<organism evidence="1 2">
    <name type="scientific">Arctium lappa</name>
    <name type="common">Greater burdock</name>
    <name type="synonym">Lappa major</name>
    <dbReference type="NCBI Taxonomy" id="4217"/>
    <lineage>
        <taxon>Eukaryota</taxon>
        <taxon>Viridiplantae</taxon>
        <taxon>Streptophyta</taxon>
        <taxon>Embryophyta</taxon>
        <taxon>Tracheophyta</taxon>
        <taxon>Spermatophyta</taxon>
        <taxon>Magnoliopsida</taxon>
        <taxon>eudicotyledons</taxon>
        <taxon>Gunneridae</taxon>
        <taxon>Pentapetalae</taxon>
        <taxon>asterids</taxon>
        <taxon>campanulids</taxon>
        <taxon>Asterales</taxon>
        <taxon>Asteraceae</taxon>
        <taxon>Carduoideae</taxon>
        <taxon>Cardueae</taxon>
        <taxon>Arctiinae</taxon>
        <taxon>Arctium</taxon>
    </lineage>
</organism>
<sequence length="233" mass="26383">MDGQGVRKSPRIAKKTRTSLQNRGVRRVQSDIHGSTSENRRPPVPNQRLGPEAGPSPTKTIATKRGRENEYSPDESNKKSKKVTERGKAKKAMKKTKEGSSIGEASNATHEIENKQGDFQPTNQGCIMKAEWMQQFKTEIIRPTDAFFCGPITTLVLLYVDNIKWDIPRVIRQRPVIKLWSFERLRLRLESELEHGGLGLGDHAGPFVEVEINEERNPPPSPSNKYRGVFERL</sequence>
<protein>
    <submittedName>
        <fullName evidence="1">Uncharacterized protein</fullName>
    </submittedName>
</protein>
<keyword evidence="2" id="KW-1185">Reference proteome</keyword>
<dbReference type="EMBL" id="CM042049">
    <property type="protein sequence ID" value="KAI3746853.1"/>
    <property type="molecule type" value="Genomic_DNA"/>
</dbReference>
<gene>
    <name evidence="1" type="ORF">L6452_09295</name>
</gene>
<evidence type="ECO:0000313" key="2">
    <source>
        <dbReference type="Proteomes" id="UP001055879"/>
    </source>
</evidence>
<dbReference type="Proteomes" id="UP001055879">
    <property type="component" value="Linkage Group LG03"/>
</dbReference>